<name>A0A7C8RDK6_ORBOL</name>
<proteinExistence type="inferred from homology"/>
<dbReference type="InterPro" id="IPR015590">
    <property type="entry name" value="Aldehyde_DH_dom"/>
</dbReference>
<dbReference type="OrthoDB" id="310895at2759"/>
<evidence type="ECO:0000313" key="5">
    <source>
        <dbReference type="EMBL" id="KAF3278898.1"/>
    </source>
</evidence>
<dbReference type="InterPro" id="IPR016162">
    <property type="entry name" value="Ald_DH_N"/>
</dbReference>
<comment type="similarity">
    <text evidence="1">Belongs to the aldehyde dehydrogenase family.</text>
</comment>
<protein>
    <recommendedName>
        <fullName evidence="2">aldehyde dehydrogenase (NAD(+))</fullName>
        <ecNumber evidence="2">1.2.1.3</ecNumber>
    </recommendedName>
</protein>
<evidence type="ECO:0000259" key="4">
    <source>
        <dbReference type="Pfam" id="PF00171"/>
    </source>
</evidence>
<evidence type="ECO:0000256" key="2">
    <source>
        <dbReference type="ARBA" id="ARBA00024226"/>
    </source>
</evidence>
<sequence>MSNRGPVDDREQGFTFRHFRNIIDGKPTATLETRFSINPSTGESNAPVPVSTKEDLDLAVSAARRALKGWAATPWDERKDVLLKLLNAVVEKKEEFAKLLVQEQGKPLMFALSEVAAGAREVQALMTIKLEDEVIVEEGGRKVIRRYVPIGVGGAIVPWNCE</sequence>
<dbReference type="PANTHER" id="PTHR11699">
    <property type="entry name" value="ALDEHYDE DEHYDROGENASE-RELATED"/>
    <property type="match status" value="1"/>
</dbReference>
<dbReference type="Pfam" id="PF00171">
    <property type="entry name" value="Aldedh"/>
    <property type="match status" value="1"/>
</dbReference>
<feature type="domain" description="Aldehyde dehydrogenase" evidence="4">
    <location>
        <begin position="35"/>
        <end position="160"/>
    </location>
</feature>
<accession>A0A7C8RDK6</accession>
<gene>
    <name evidence="5" type="ORF">TWF970_004443</name>
</gene>
<dbReference type="InterPro" id="IPR016161">
    <property type="entry name" value="Ald_DH/histidinol_DH"/>
</dbReference>
<dbReference type="AlphaFoldDB" id="A0A7C8RDK6"/>
<evidence type="ECO:0000256" key="3">
    <source>
        <dbReference type="ARBA" id="ARBA00049194"/>
    </source>
</evidence>
<comment type="caution">
    <text evidence="5">The sequence shown here is derived from an EMBL/GenBank/DDBJ whole genome shotgun (WGS) entry which is preliminary data.</text>
</comment>
<dbReference type="EMBL" id="JAABOJ010000023">
    <property type="protein sequence ID" value="KAF3278898.1"/>
    <property type="molecule type" value="Genomic_DNA"/>
</dbReference>
<dbReference type="SUPFAM" id="SSF53720">
    <property type="entry name" value="ALDH-like"/>
    <property type="match status" value="1"/>
</dbReference>
<dbReference type="GO" id="GO:0004029">
    <property type="term" value="F:aldehyde dehydrogenase (NAD+) activity"/>
    <property type="evidence" value="ECO:0007669"/>
    <property type="project" value="UniProtKB-EC"/>
</dbReference>
<reference evidence="5 6" key="1">
    <citation type="submission" date="2020-01" db="EMBL/GenBank/DDBJ databases">
        <authorList>
            <person name="Palmer J.M."/>
        </authorList>
    </citation>
    <scope>NUCLEOTIDE SEQUENCE [LARGE SCALE GENOMIC DNA]</scope>
    <source>
        <strain evidence="5 6">TWF970</strain>
    </source>
</reference>
<dbReference type="Proteomes" id="UP000474640">
    <property type="component" value="Unassembled WGS sequence"/>
</dbReference>
<comment type="catalytic activity">
    <reaction evidence="3">
        <text>an aldehyde + NAD(+) + H2O = a carboxylate + NADH + 2 H(+)</text>
        <dbReference type="Rhea" id="RHEA:16185"/>
        <dbReference type="ChEBI" id="CHEBI:15377"/>
        <dbReference type="ChEBI" id="CHEBI:15378"/>
        <dbReference type="ChEBI" id="CHEBI:17478"/>
        <dbReference type="ChEBI" id="CHEBI:29067"/>
        <dbReference type="ChEBI" id="CHEBI:57540"/>
        <dbReference type="ChEBI" id="CHEBI:57945"/>
        <dbReference type="EC" id="1.2.1.3"/>
    </reaction>
</comment>
<dbReference type="EC" id="1.2.1.3" evidence="2"/>
<organism evidence="5 6">
    <name type="scientific">Orbilia oligospora</name>
    <name type="common">Nematode-trapping fungus</name>
    <name type="synonym">Arthrobotrys oligospora</name>
    <dbReference type="NCBI Taxonomy" id="2813651"/>
    <lineage>
        <taxon>Eukaryota</taxon>
        <taxon>Fungi</taxon>
        <taxon>Dikarya</taxon>
        <taxon>Ascomycota</taxon>
        <taxon>Pezizomycotina</taxon>
        <taxon>Orbiliomycetes</taxon>
        <taxon>Orbiliales</taxon>
        <taxon>Orbiliaceae</taxon>
        <taxon>Orbilia</taxon>
    </lineage>
</organism>
<evidence type="ECO:0000256" key="1">
    <source>
        <dbReference type="ARBA" id="ARBA00009986"/>
    </source>
</evidence>
<evidence type="ECO:0000313" key="6">
    <source>
        <dbReference type="Proteomes" id="UP000474640"/>
    </source>
</evidence>
<dbReference type="Gene3D" id="3.40.605.10">
    <property type="entry name" value="Aldehyde Dehydrogenase, Chain A, domain 1"/>
    <property type="match status" value="1"/>
</dbReference>